<dbReference type="Pfam" id="PF02508">
    <property type="entry name" value="Rnf-Nqr"/>
    <property type="match status" value="1"/>
</dbReference>
<keyword evidence="6 8" id="KW-1133">Transmembrane helix</keyword>
<feature type="transmembrane region" description="Helical" evidence="8">
    <location>
        <begin position="70"/>
        <end position="90"/>
    </location>
</feature>
<dbReference type="PANTHER" id="PTHR30586">
    <property type="entry name" value="ELECTRON TRANSPORT COMPLEX PROTEIN RNFE"/>
    <property type="match status" value="1"/>
</dbReference>
<gene>
    <name evidence="8 9" type="primary">rnfE</name>
    <name evidence="9" type="ORF">HMPREF0658_0646</name>
</gene>
<dbReference type="HOGENOM" id="CLU_046659_1_1_10"/>
<comment type="subunit">
    <text evidence="8">The complex is composed of six subunits: RnfA, RnfB, RnfC, RnfD, RnfE and RnfG.</text>
</comment>
<dbReference type="eggNOG" id="COG4660">
    <property type="taxonomic scope" value="Bacteria"/>
</dbReference>
<evidence type="ECO:0000256" key="3">
    <source>
        <dbReference type="ARBA" id="ARBA00022692"/>
    </source>
</evidence>
<evidence type="ECO:0000256" key="4">
    <source>
        <dbReference type="ARBA" id="ARBA00022967"/>
    </source>
</evidence>
<dbReference type="GO" id="GO:0016491">
    <property type="term" value="F:oxidoreductase activity"/>
    <property type="evidence" value="ECO:0007669"/>
    <property type="project" value="UniProtKB-KW"/>
</dbReference>
<keyword evidence="8" id="KW-1003">Cell membrane</keyword>
<feature type="transmembrane region" description="Helical" evidence="8">
    <location>
        <begin position="39"/>
        <end position="58"/>
    </location>
</feature>
<dbReference type="NCBIfam" id="TIGR01948">
    <property type="entry name" value="rnfE"/>
    <property type="match status" value="1"/>
</dbReference>
<accession>E0NR45</accession>
<dbReference type="InterPro" id="IPR010968">
    <property type="entry name" value="RnfE"/>
</dbReference>
<comment type="function">
    <text evidence="8">Part of a membrane-bound complex that couples electron transfer with translocation of ions across the membrane.</text>
</comment>
<dbReference type="EMBL" id="AEEI01000023">
    <property type="protein sequence ID" value="EFM02395.1"/>
    <property type="molecule type" value="Genomic_DNA"/>
</dbReference>
<dbReference type="OrthoDB" id="9790976at2"/>
<evidence type="ECO:0000256" key="7">
    <source>
        <dbReference type="ARBA" id="ARBA00023136"/>
    </source>
</evidence>
<dbReference type="EC" id="7.-.-.-" evidence="8"/>
<dbReference type="RefSeq" id="WP_006948441.1">
    <property type="nucleotide sequence ID" value="NZ_BAJI01000031.1"/>
</dbReference>
<dbReference type="PANTHER" id="PTHR30586:SF0">
    <property type="entry name" value="ION-TRANSLOCATING OXIDOREDUCTASE COMPLEX SUBUNIT E"/>
    <property type="match status" value="1"/>
</dbReference>
<dbReference type="AlphaFoldDB" id="E0NR45"/>
<dbReference type="InterPro" id="IPR003667">
    <property type="entry name" value="NqrDE/RnfAE"/>
</dbReference>
<keyword evidence="9" id="KW-0560">Oxidoreductase</keyword>
<evidence type="ECO:0000313" key="9">
    <source>
        <dbReference type="EMBL" id="EFM02395.1"/>
    </source>
</evidence>
<proteinExistence type="inferred from homology"/>
<evidence type="ECO:0000256" key="5">
    <source>
        <dbReference type="ARBA" id="ARBA00022982"/>
    </source>
</evidence>
<comment type="subcellular location">
    <subcellularLocation>
        <location evidence="8">Cell membrane</location>
        <topology evidence="8">Multi-pass membrane protein</topology>
    </subcellularLocation>
    <subcellularLocation>
        <location evidence="1">Endomembrane system</location>
        <topology evidence="1">Multi-pass membrane protein</topology>
    </subcellularLocation>
</comment>
<keyword evidence="7 8" id="KW-0472">Membrane</keyword>
<comment type="caution">
    <text evidence="9">The sequence shown here is derived from an EMBL/GenBank/DDBJ whole genome shotgun (WGS) entry which is preliminary data.</text>
</comment>
<dbReference type="NCBIfam" id="NF009070">
    <property type="entry name" value="PRK12405.1"/>
    <property type="match status" value="1"/>
</dbReference>
<evidence type="ECO:0000313" key="10">
    <source>
        <dbReference type="Proteomes" id="UP000004394"/>
    </source>
</evidence>
<name>E0NR45_9BACT</name>
<evidence type="ECO:0000256" key="6">
    <source>
        <dbReference type="ARBA" id="ARBA00022989"/>
    </source>
</evidence>
<comment type="similarity">
    <text evidence="8">Belongs to the NqrDE/RnfAE family.</text>
</comment>
<protein>
    <recommendedName>
        <fullName evidence="8">Ion-translocating oxidoreductase complex subunit E</fullName>
        <ecNumber evidence="8">7.-.-.-</ecNumber>
    </recommendedName>
    <alternativeName>
        <fullName evidence="8">Rnf electron transport complex subunit E</fullName>
    </alternativeName>
</protein>
<dbReference type="GO" id="GO:0005886">
    <property type="term" value="C:plasma membrane"/>
    <property type="evidence" value="ECO:0007669"/>
    <property type="project" value="UniProtKB-SubCell"/>
</dbReference>
<evidence type="ECO:0000256" key="2">
    <source>
        <dbReference type="ARBA" id="ARBA00022448"/>
    </source>
</evidence>
<dbReference type="HAMAP" id="MF_00478">
    <property type="entry name" value="RsxE_RnfE"/>
    <property type="match status" value="1"/>
</dbReference>
<dbReference type="GO" id="GO:0022900">
    <property type="term" value="P:electron transport chain"/>
    <property type="evidence" value="ECO:0007669"/>
    <property type="project" value="UniProtKB-UniRule"/>
</dbReference>
<dbReference type="GO" id="GO:0012505">
    <property type="term" value="C:endomembrane system"/>
    <property type="evidence" value="ECO:0007669"/>
    <property type="project" value="UniProtKB-SubCell"/>
</dbReference>
<feature type="transmembrane region" description="Helical" evidence="8">
    <location>
        <begin position="167"/>
        <end position="188"/>
    </location>
</feature>
<reference evidence="9" key="1">
    <citation type="submission" date="2010-07" db="EMBL/GenBank/DDBJ databases">
        <authorList>
            <person name="Muzny D."/>
            <person name="Qin X."/>
            <person name="Deng J."/>
            <person name="Jiang H."/>
            <person name="Liu Y."/>
            <person name="Qu J."/>
            <person name="Song X.-Z."/>
            <person name="Zhang L."/>
            <person name="Thornton R."/>
            <person name="Coyle M."/>
            <person name="Francisco L."/>
            <person name="Jackson L."/>
            <person name="Javaid M."/>
            <person name="Korchina V."/>
            <person name="Kovar C."/>
            <person name="Mata R."/>
            <person name="Mathew T."/>
            <person name="Ngo R."/>
            <person name="Nguyen L."/>
            <person name="Nguyen N."/>
            <person name="Okwuonu G."/>
            <person name="Ongeri F."/>
            <person name="Pham C."/>
            <person name="Simmons D."/>
            <person name="Wilczek-Boney K."/>
            <person name="Hale W."/>
            <person name="Jakkamsetti A."/>
            <person name="Pham P."/>
            <person name="Ruth R."/>
            <person name="San Lucas F."/>
            <person name="Warren J."/>
            <person name="Zhang J."/>
            <person name="Zhao Z."/>
            <person name="Zhou C."/>
            <person name="Zhu D."/>
            <person name="Lee S."/>
            <person name="Bess C."/>
            <person name="Blankenburg K."/>
            <person name="Forbes L."/>
            <person name="Fu Q."/>
            <person name="Gubbala S."/>
            <person name="Hirani K."/>
            <person name="Jayaseelan J.C."/>
            <person name="Lara F."/>
            <person name="Munidasa M."/>
            <person name="Palculict T."/>
            <person name="Patil S."/>
            <person name="Pu L.-L."/>
            <person name="Saada N."/>
            <person name="Tang L."/>
            <person name="Weissenberger G."/>
            <person name="Zhu Y."/>
            <person name="Hemphill L."/>
            <person name="Shang Y."/>
            <person name="Youmans B."/>
            <person name="Ayvaz T."/>
            <person name="Ross M."/>
            <person name="Santibanez J."/>
            <person name="Aqrawi P."/>
            <person name="Gross S."/>
            <person name="Joshi V."/>
            <person name="Fowler G."/>
            <person name="Nazareth L."/>
            <person name="Reid J."/>
            <person name="Worley K."/>
            <person name="Petrosino J."/>
            <person name="Highlander S."/>
            <person name="Gibbs R."/>
        </authorList>
    </citation>
    <scope>NUCLEOTIDE SEQUENCE [LARGE SCALE GENOMIC DNA]</scope>
    <source>
        <strain evidence="9">DSM 16973</strain>
    </source>
</reference>
<keyword evidence="5 8" id="KW-0249">Electron transport</keyword>
<evidence type="ECO:0000256" key="1">
    <source>
        <dbReference type="ARBA" id="ARBA00004127"/>
    </source>
</evidence>
<feature type="transmembrane region" description="Helical" evidence="8">
    <location>
        <begin position="96"/>
        <end position="114"/>
    </location>
</feature>
<dbReference type="STRING" id="862515.HMPREF0658_0646"/>
<evidence type="ECO:0000256" key="8">
    <source>
        <dbReference type="HAMAP-Rule" id="MF_00478"/>
    </source>
</evidence>
<dbReference type="PIRSF" id="PIRSF006102">
    <property type="entry name" value="NQR_DE"/>
    <property type="match status" value="1"/>
</dbReference>
<keyword evidence="4 8" id="KW-1278">Translocase</keyword>
<organism evidence="9 10">
    <name type="scientific">Hoylesella marshii DSM 16973 = JCM 13450</name>
    <dbReference type="NCBI Taxonomy" id="862515"/>
    <lineage>
        <taxon>Bacteria</taxon>
        <taxon>Pseudomonadati</taxon>
        <taxon>Bacteroidota</taxon>
        <taxon>Bacteroidia</taxon>
        <taxon>Bacteroidales</taxon>
        <taxon>Prevotellaceae</taxon>
        <taxon>Hoylesella</taxon>
    </lineage>
</organism>
<feature type="transmembrane region" description="Helical" evidence="8">
    <location>
        <begin position="126"/>
        <end position="147"/>
    </location>
</feature>
<keyword evidence="10" id="KW-1185">Reference proteome</keyword>
<keyword evidence="3 8" id="KW-0812">Transmembrane</keyword>
<keyword evidence="2 8" id="KW-0813">Transport</keyword>
<dbReference type="Proteomes" id="UP000004394">
    <property type="component" value="Unassembled WGS sequence"/>
</dbReference>
<sequence length="194" mass="20700">MNHIRIITNGLIKENPTFVLLLGMCPTLATTTSAINGLSMGLATMFILICSNVVISCIKNVTPDMVRIPVFVVVIASFVTILQMIIKAYLPAVNESLGIFIPLIVVNCIILGRAEAFACKNTPLDSFFDGIGIGLGFTFALTLLGSVRELLGAGSVFGFVILPEVSNILLFILPPGAFLTLGYLIAIVNKLKKA</sequence>